<dbReference type="GeneID" id="20645466"/>
<dbReference type="Proteomes" id="UP000002640">
    <property type="component" value="Unassembled WGS sequence"/>
</dbReference>
<name>G4YX56_PHYSP</name>
<dbReference type="EMBL" id="JH159152">
    <property type="protein sequence ID" value="EGZ25624.1"/>
    <property type="molecule type" value="Genomic_DNA"/>
</dbReference>
<evidence type="ECO:0000313" key="1">
    <source>
        <dbReference type="EMBL" id="EGZ25624.1"/>
    </source>
</evidence>
<dbReference type="SMR" id="G4YX56"/>
<protein>
    <submittedName>
        <fullName evidence="1">Uncharacterized protein</fullName>
    </submittedName>
</protein>
<dbReference type="RefSeq" id="XP_009520912.1">
    <property type="nucleotide sequence ID" value="XM_009522617.1"/>
</dbReference>
<dbReference type="KEGG" id="psoj:PHYSODRAFT_326613"/>
<organism evidence="1 2">
    <name type="scientific">Phytophthora sojae (strain P6497)</name>
    <name type="common">Soybean stem and root rot agent</name>
    <name type="synonym">Phytophthora megasperma f. sp. glycines</name>
    <dbReference type="NCBI Taxonomy" id="1094619"/>
    <lineage>
        <taxon>Eukaryota</taxon>
        <taxon>Sar</taxon>
        <taxon>Stramenopiles</taxon>
        <taxon>Oomycota</taxon>
        <taxon>Peronosporomycetes</taxon>
        <taxon>Peronosporales</taxon>
        <taxon>Peronosporaceae</taxon>
        <taxon>Phytophthora</taxon>
    </lineage>
</organism>
<evidence type="ECO:0000313" key="2">
    <source>
        <dbReference type="Proteomes" id="UP000002640"/>
    </source>
</evidence>
<keyword evidence="2" id="KW-1185">Reference proteome</keyword>
<reference evidence="1 2" key="1">
    <citation type="journal article" date="2006" name="Science">
        <title>Phytophthora genome sequences uncover evolutionary origins and mechanisms of pathogenesis.</title>
        <authorList>
            <person name="Tyler B.M."/>
            <person name="Tripathy S."/>
            <person name="Zhang X."/>
            <person name="Dehal P."/>
            <person name="Jiang R.H."/>
            <person name="Aerts A."/>
            <person name="Arredondo F.D."/>
            <person name="Baxter L."/>
            <person name="Bensasson D."/>
            <person name="Beynon J.L."/>
            <person name="Chapman J."/>
            <person name="Damasceno C.M."/>
            <person name="Dorrance A.E."/>
            <person name="Dou D."/>
            <person name="Dickerman A.W."/>
            <person name="Dubchak I.L."/>
            <person name="Garbelotto M."/>
            <person name="Gijzen M."/>
            <person name="Gordon S.G."/>
            <person name="Govers F."/>
            <person name="Grunwald N.J."/>
            <person name="Huang W."/>
            <person name="Ivors K.L."/>
            <person name="Jones R.W."/>
            <person name="Kamoun S."/>
            <person name="Krampis K."/>
            <person name="Lamour K.H."/>
            <person name="Lee M.K."/>
            <person name="McDonald W.H."/>
            <person name="Medina M."/>
            <person name="Meijer H.J."/>
            <person name="Nordberg E.K."/>
            <person name="Maclean D.J."/>
            <person name="Ospina-Giraldo M.D."/>
            <person name="Morris P.F."/>
            <person name="Phuntumart V."/>
            <person name="Putnam N.H."/>
            <person name="Rash S."/>
            <person name="Rose J.K."/>
            <person name="Sakihama Y."/>
            <person name="Salamov A.A."/>
            <person name="Savidor A."/>
            <person name="Scheuring C.F."/>
            <person name="Smith B.M."/>
            <person name="Sobral B.W."/>
            <person name="Terry A."/>
            <person name="Torto-Alalibo T.A."/>
            <person name="Win J."/>
            <person name="Xu Z."/>
            <person name="Zhang H."/>
            <person name="Grigoriev I.V."/>
            <person name="Rokhsar D.S."/>
            <person name="Boore J.L."/>
        </authorList>
    </citation>
    <scope>NUCLEOTIDE SEQUENCE [LARGE SCALE GENOMIC DNA]</scope>
    <source>
        <strain evidence="1 2">P6497</strain>
    </source>
</reference>
<dbReference type="AlphaFoldDB" id="G4YX56"/>
<proteinExistence type="predicted"/>
<dbReference type="InParanoid" id="G4YX56"/>
<gene>
    <name evidence="1" type="ORF">PHYSODRAFT_326613</name>
</gene>
<accession>G4YX56</accession>
<sequence length="191" mass="20993">MKILLEREHVLDESICAVFEKATGSLGEYSDGHYSSGEKEFIGIIKLLYTKDCIPAEMIGNAFVTAAMKGESELVALLRGDSRISARMVGKAFAAAAARKKSDLMMSLYDTNISADAILAAFSNAASRERIRNVKELVKLLSDKDRVPQEFQHKAFMVAAQLRHDTVHPFLCESVDGNWPLTTLQQALALA</sequence>